<evidence type="ECO:0000313" key="1">
    <source>
        <dbReference type="EMBL" id="QLI80847.1"/>
    </source>
</evidence>
<reference evidence="1 2" key="1">
    <citation type="journal article" date="2016" name="Int. J. Syst. Evol. Microbiol.">
        <title>Chitinibacter fontanus sp. nov., isolated from a spring.</title>
        <authorList>
            <person name="Sheu S.Y."/>
            <person name="Li Y.S."/>
            <person name="Young C.C."/>
            <person name="Chen W.M."/>
        </authorList>
    </citation>
    <scope>NUCLEOTIDE SEQUENCE [LARGE SCALE GENOMIC DNA]</scope>
    <source>
        <strain evidence="1 2">STM-7</strain>
    </source>
</reference>
<name>A0A7D5ZFJ7_9NEIS</name>
<protein>
    <submittedName>
        <fullName evidence="1">DUF3987 domain-containing protein</fullName>
    </submittedName>
</protein>
<dbReference type="RefSeq" id="WP_180307981.1">
    <property type="nucleotide sequence ID" value="NZ_CP058952.1"/>
</dbReference>
<evidence type="ECO:0000313" key="2">
    <source>
        <dbReference type="Proteomes" id="UP000510822"/>
    </source>
</evidence>
<dbReference type="EMBL" id="CP058952">
    <property type="protein sequence ID" value="QLI80847.1"/>
    <property type="molecule type" value="Genomic_DNA"/>
</dbReference>
<dbReference type="InterPro" id="IPR025048">
    <property type="entry name" value="DUF3987"/>
</dbReference>
<dbReference type="KEGG" id="cfon:HZU75_04495"/>
<dbReference type="Proteomes" id="UP000510822">
    <property type="component" value="Chromosome"/>
</dbReference>
<organism evidence="1 2">
    <name type="scientific">Chitinibacter fontanus</name>
    <dbReference type="NCBI Taxonomy" id="1737446"/>
    <lineage>
        <taxon>Bacteria</taxon>
        <taxon>Pseudomonadati</taxon>
        <taxon>Pseudomonadota</taxon>
        <taxon>Betaproteobacteria</taxon>
        <taxon>Neisseriales</taxon>
        <taxon>Chitinibacteraceae</taxon>
        <taxon>Chitinibacter</taxon>
    </lineage>
</organism>
<proteinExistence type="predicted"/>
<dbReference type="AlphaFoldDB" id="A0A7D5ZFJ7"/>
<dbReference type="Pfam" id="PF13148">
    <property type="entry name" value="DUF3987"/>
    <property type="match status" value="1"/>
</dbReference>
<accession>A0A7D5ZFJ7</accession>
<keyword evidence="2" id="KW-1185">Reference proteome</keyword>
<sequence>MFQFPTPNGLHPMDTINVVASDFQVTTQPFGTDHNQGGMPVIPSPIQSIPPIHFLPSLAQHAIWEAEKNLKVPAALPFASALSTMTLSCQHLINVQRLNGLVGPVTQYNITIGESGERKTATDDAFMKPIKTLEAEADTTYQNQWKNYKHELDLWQSDYKYIKKQLNKNSLSDEEKLQVKKSLNDHVALEPKKPALFRILYSDVTNAALIPLMQENWASAALMSNEADDILNGSAMRSFSKINTLWDGGDITVDRKGEPSTQLRGARLSLSLLLQPTILHKFIAKRGEEAKGSGLLARFNICHPTSTQGTRLIENPNQSWEHMPKFHERVKELLKLSESAGPNSANRITLRFSPEAEQFWINEYNAFENAVNIGAPLAQCKEHAAKAADKIARFAAVFHYFEGKEGDIDLASIRAASAVIRWYENEYIRIFVPPPQLPQEVSDANVLLAWLRCGSQNGTMNGWRYVHKNFIRQHGPNQLREKNRLNLALDSLIKLRAINLFSKGKTTFVDLLPNQQPDINHFQAAQWHFLGKILP</sequence>
<gene>
    <name evidence="1" type="ORF">HZU75_04495</name>
</gene>